<feature type="transmembrane region" description="Helical" evidence="5">
    <location>
        <begin position="45"/>
        <end position="66"/>
    </location>
</feature>
<sequence length="203" mass="22713">MEGIIEKRVHTLGSRFSQDVHGIFSNPKLAVHRIIEEADMPYATAVPFIVVIAAAIMSAIGVDMWAHIQLTAQTGSTLLQILSAVTRGVILFFRIFYNSFAFLLAWVLWSVVFHFLGSIVSGTDIAGKRTFWRALKLAGFMFAPFFLNILPFFPLITGYWSVYLAYIGMKANYETTSTGALIVTLPYLFSVVYGTFLFLLSLF</sequence>
<evidence type="ECO:0000256" key="1">
    <source>
        <dbReference type="ARBA" id="ARBA00004141"/>
    </source>
</evidence>
<feature type="transmembrane region" description="Helical" evidence="5">
    <location>
        <begin position="180"/>
        <end position="202"/>
    </location>
</feature>
<organism evidence="7 8">
    <name type="scientific">Candidatus Naiadarchaeum limnaeum</name>
    <dbReference type="NCBI Taxonomy" id="2756139"/>
    <lineage>
        <taxon>Archaea</taxon>
        <taxon>Candidatus Undinarchaeota</taxon>
        <taxon>Candidatus Undinarchaeia</taxon>
        <taxon>Candidatus Naiadarchaeales</taxon>
        <taxon>Candidatus Naiadarchaeaceae</taxon>
        <taxon>Candidatus Naiadarchaeum</taxon>
    </lineage>
</organism>
<dbReference type="EMBL" id="DVAB01000014">
    <property type="protein sequence ID" value="HIK00188.1"/>
    <property type="molecule type" value="Genomic_DNA"/>
</dbReference>
<comment type="subcellular location">
    <subcellularLocation>
        <location evidence="1">Membrane</location>
        <topology evidence="1">Multi-pass membrane protein</topology>
    </subcellularLocation>
</comment>
<evidence type="ECO:0000313" key="7">
    <source>
        <dbReference type="EMBL" id="HIK00188.1"/>
    </source>
</evidence>
<evidence type="ECO:0000313" key="8">
    <source>
        <dbReference type="Proteomes" id="UP000646946"/>
    </source>
</evidence>
<keyword evidence="8" id="KW-1185">Reference proteome</keyword>
<dbReference type="Proteomes" id="UP000646946">
    <property type="component" value="Unassembled WGS sequence"/>
</dbReference>
<evidence type="ECO:0000256" key="2">
    <source>
        <dbReference type="ARBA" id="ARBA00022692"/>
    </source>
</evidence>
<feature type="transmembrane region" description="Helical" evidence="5">
    <location>
        <begin position="103"/>
        <end position="125"/>
    </location>
</feature>
<feature type="transmembrane region" description="Helical" evidence="5">
    <location>
        <begin position="137"/>
        <end position="160"/>
    </location>
</feature>
<evidence type="ECO:0000259" key="6">
    <source>
        <dbReference type="Pfam" id="PF04893"/>
    </source>
</evidence>
<dbReference type="InterPro" id="IPR006977">
    <property type="entry name" value="Yip1_dom"/>
</dbReference>
<keyword evidence="2 5" id="KW-0812">Transmembrane</keyword>
<gene>
    <name evidence="7" type="ORF">H1016_01470</name>
</gene>
<proteinExistence type="predicted"/>
<reference evidence="7 8" key="1">
    <citation type="journal article" name="Nat. Commun.">
        <title>Undinarchaeota illuminate DPANN phylogeny and the impact of gene transfer on archaeal evolution.</title>
        <authorList>
            <person name="Dombrowski N."/>
            <person name="Williams T.A."/>
            <person name="Sun J."/>
            <person name="Woodcroft B.J."/>
            <person name="Lee J.H."/>
            <person name="Minh B.Q."/>
            <person name="Rinke C."/>
            <person name="Spang A."/>
        </authorList>
    </citation>
    <scope>NUCLEOTIDE SEQUENCE [LARGE SCALE GENOMIC DNA]</scope>
    <source>
        <strain evidence="7">MAG_bin1129</strain>
    </source>
</reference>
<evidence type="ECO:0000256" key="3">
    <source>
        <dbReference type="ARBA" id="ARBA00022989"/>
    </source>
</evidence>
<protein>
    <submittedName>
        <fullName evidence="7">YIP1 family protein</fullName>
    </submittedName>
</protein>
<evidence type="ECO:0000256" key="4">
    <source>
        <dbReference type="ARBA" id="ARBA00023136"/>
    </source>
</evidence>
<accession>A0A832XLQ6</accession>
<comment type="caution">
    <text evidence="7">The sequence shown here is derived from an EMBL/GenBank/DDBJ whole genome shotgun (WGS) entry which is preliminary data.</text>
</comment>
<feature type="domain" description="Yip1" evidence="6">
    <location>
        <begin position="22"/>
        <end position="196"/>
    </location>
</feature>
<keyword evidence="3 5" id="KW-1133">Transmembrane helix</keyword>
<feature type="transmembrane region" description="Helical" evidence="5">
    <location>
        <begin position="78"/>
        <end position="97"/>
    </location>
</feature>
<name>A0A832XLQ6_9ARCH</name>
<keyword evidence="4 5" id="KW-0472">Membrane</keyword>
<evidence type="ECO:0000256" key="5">
    <source>
        <dbReference type="SAM" id="Phobius"/>
    </source>
</evidence>
<dbReference type="GO" id="GO:0016020">
    <property type="term" value="C:membrane"/>
    <property type="evidence" value="ECO:0007669"/>
    <property type="project" value="UniProtKB-SubCell"/>
</dbReference>
<dbReference type="AlphaFoldDB" id="A0A832XLQ6"/>
<dbReference type="Pfam" id="PF04893">
    <property type="entry name" value="Yip1"/>
    <property type="match status" value="1"/>
</dbReference>